<dbReference type="SUPFAM" id="SSF81301">
    <property type="entry name" value="Nucleotidyltransferase"/>
    <property type="match status" value="1"/>
</dbReference>
<dbReference type="GO" id="GO:0003729">
    <property type="term" value="F:mRNA binding"/>
    <property type="evidence" value="ECO:0007669"/>
    <property type="project" value="TreeGrafter"/>
</dbReference>
<dbReference type="OrthoDB" id="273917at2759"/>
<evidence type="ECO:0000256" key="2">
    <source>
        <dbReference type="ARBA" id="ARBA00012388"/>
    </source>
</evidence>
<feature type="domain" description="Poly(A) RNA polymerase mitochondrial-like central palm" evidence="7">
    <location>
        <begin position="217"/>
        <end position="344"/>
    </location>
</feature>
<feature type="compositionally biased region" description="Basic and acidic residues" evidence="5">
    <location>
        <begin position="673"/>
        <end position="682"/>
    </location>
</feature>
<dbReference type="InterPro" id="IPR043519">
    <property type="entry name" value="NT_sf"/>
</dbReference>
<dbReference type="GO" id="GO:0046872">
    <property type="term" value="F:metal ion binding"/>
    <property type="evidence" value="ECO:0007669"/>
    <property type="project" value="UniProtKB-KW"/>
</dbReference>
<dbReference type="GO" id="GO:0010605">
    <property type="term" value="P:negative regulation of macromolecule metabolic process"/>
    <property type="evidence" value="ECO:0007669"/>
    <property type="project" value="UniProtKB-ARBA"/>
</dbReference>
<keyword evidence="4" id="KW-0460">Magnesium</keyword>
<feature type="domain" description="PAP-associated" evidence="6">
    <location>
        <begin position="413"/>
        <end position="471"/>
    </location>
</feature>
<dbReference type="EMBL" id="JAACJO010000005">
    <property type="protein sequence ID" value="KAF5358558.1"/>
    <property type="molecule type" value="Genomic_DNA"/>
</dbReference>
<dbReference type="GO" id="GO:0043634">
    <property type="term" value="P:polyadenylation-dependent ncRNA catabolic process"/>
    <property type="evidence" value="ECO:0007669"/>
    <property type="project" value="TreeGrafter"/>
</dbReference>
<feature type="compositionally biased region" description="Basic and acidic residues" evidence="5">
    <location>
        <begin position="138"/>
        <end position="170"/>
    </location>
</feature>
<dbReference type="SUPFAM" id="SSF81631">
    <property type="entry name" value="PAP/OAS1 substrate-binding domain"/>
    <property type="match status" value="1"/>
</dbReference>
<feature type="compositionally biased region" description="Low complexity" evidence="5">
    <location>
        <begin position="84"/>
        <end position="97"/>
    </location>
</feature>
<keyword evidence="3" id="KW-0479">Metal-binding</keyword>
<sequence length="718" mass="79745">MTNNTKVLDKPEPSIALNASLNAEQNNKKKRKKKKPSKNGAFVGSGAQTPTNSSVTTSNNQNFAVATQTVAGPSTSTPIHTTMSSSLDPLPSPDAPQLQLGETVTVAQKSTAFVEEFIAFVPSDDEAEESKPKSGKARGKEPARDVPSTSERDWDRGNFRERSRERGGDSRKRKHDVVDFDDGYVNKKQRIDAASRKAPWVYDIDWDDCKNVAEMMHKEVEAFTNWISPSPVEDEIRELTVALISRAISVAFPDANVMPFGSYETKLYLPSGDIDLVIVSDSMAYSNKVSVLHSLAAVLRKAGITSNLTVIAKAKVPIVKFVTTHGRFNVDISINQINGVIGGQVVKGFLQSLNGNGIALRSLVLMTKLFLSQRSMNEVFTGGLGSYSIVCLAISFLQMHPKIRRGEIDPEKNLGVLVMEFFELYGCHFNYDEVGISVRDGGTYFSKRIRGWYDTNRWGCLSIEDPVDPSNDISSGSFGFPKVRTTLAGAHQILTSTAYLRAAAISSKRQGRNFQLRKEFHPEDMSILSSVMGVTQETINHRRLVQEVYDKRVLHNILGVTPRAQVIIQDQPPEAELEQSHKKRPRSPGSSPSKTKYSVWKDLEGRDASTTHETRELSHRNNHDPEESGKYDIGKQPPRKRRRKGKEEDKHTVFIADDDDDGSGVDGESTDEAEAREYEVNGEKPQAGKSRSRADIDQKRNYWLLKAEGLGKDHSDSE</sequence>
<dbReference type="PANTHER" id="PTHR23092:SF15">
    <property type="entry name" value="INACTIVE NON-CANONICAL POLY(A) RNA POLYMERASE PROTEIN TRF4-2-RELATED"/>
    <property type="match status" value="1"/>
</dbReference>
<evidence type="ECO:0000259" key="6">
    <source>
        <dbReference type="Pfam" id="PF03828"/>
    </source>
</evidence>
<dbReference type="GO" id="GO:0031499">
    <property type="term" value="C:TRAMP complex"/>
    <property type="evidence" value="ECO:0007669"/>
    <property type="project" value="TreeGrafter"/>
</dbReference>
<protein>
    <recommendedName>
        <fullName evidence="2">polynucleotide adenylyltransferase</fullName>
        <ecNumber evidence="2">2.7.7.19</ecNumber>
    </recommendedName>
</protein>
<comment type="caution">
    <text evidence="8">The sequence shown here is derived from an EMBL/GenBank/DDBJ whole genome shotgun (WGS) entry which is preliminary data.</text>
</comment>
<dbReference type="GO" id="GO:1990817">
    <property type="term" value="F:poly(A) RNA polymerase activity"/>
    <property type="evidence" value="ECO:0007669"/>
    <property type="project" value="UniProtKB-EC"/>
</dbReference>
<dbReference type="FunFam" id="1.10.1410.10:FF:000003">
    <property type="entry name" value="non-canonical poly(A) RNA polymerase PAPD7"/>
    <property type="match status" value="1"/>
</dbReference>
<evidence type="ECO:0000256" key="3">
    <source>
        <dbReference type="ARBA" id="ARBA00022723"/>
    </source>
</evidence>
<comment type="similarity">
    <text evidence="1">Belongs to the DNA polymerase type-B-like family.</text>
</comment>
<feature type="compositionally biased region" description="Polar residues" evidence="5">
    <location>
        <begin position="61"/>
        <end position="83"/>
    </location>
</feature>
<evidence type="ECO:0000313" key="9">
    <source>
        <dbReference type="Proteomes" id="UP000559027"/>
    </source>
</evidence>
<dbReference type="PANTHER" id="PTHR23092">
    <property type="entry name" value="POLY(A) RNA POLYMERASE"/>
    <property type="match status" value="1"/>
</dbReference>
<dbReference type="CDD" id="cd05402">
    <property type="entry name" value="NT_PAP_TUTase"/>
    <property type="match status" value="1"/>
</dbReference>
<dbReference type="InterPro" id="IPR054708">
    <property type="entry name" value="MTPAP-like_central"/>
</dbReference>
<evidence type="ECO:0000256" key="4">
    <source>
        <dbReference type="ARBA" id="ARBA00022842"/>
    </source>
</evidence>
<dbReference type="GO" id="GO:0005730">
    <property type="term" value="C:nucleolus"/>
    <property type="evidence" value="ECO:0007669"/>
    <property type="project" value="TreeGrafter"/>
</dbReference>
<feature type="region of interest" description="Disordered" evidence="5">
    <location>
        <begin position="124"/>
        <end position="174"/>
    </location>
</feature>
<dbReference type="Pfam" id="PF03828">
    <property type="entry name" value="PAP_assoc"/>
    <property type="match status" value="1"/>
</dbReference>
<dbReference type="InterPro" id="IPR045862">
    <property type="entry name" value="Trf4-like"/>
</dbReference>
<dbReference type="GO" id="GO:0031123">
    <property type="term" value="P:RNA 3'-end processing"/>
    <property type="evidence" value="ECO:0007669"/>
    <property type="project" value="TreeGrafter"/>
</dbReference>
<dbReference type="Gene3D" id="3.30.460.10">
    <property type="entry name" value="Beta Polymerase, domain 2"/>
    <property type="match status" value="1"/>
</dbReference>
<name>A0A8H5G585_9AGAR</name>
<feature type="compositionally biased region" description="Basic and acidic residues" evidence="5">
    <location>
        <begin position="599"/>
        <end position="633"/>
    </location>
</feature>
<dbReference type="InterPro" id="IPR002058">
    <property type="entry name" value="PAP_assoc"/>
</dbReference>
<evidence type="ECO:0000256" key="1">
    <source>
        <dbReference type="ARBA" id="ARBA00008593"/>
    </source>
</evidence>
<accession>A0A8H5G585</accession>
<dbReference type="AlphaFoldDB" id="A0A8H5G585"/>
<feature type="region of interest" description="Disordered" evidence="5">
    <location>
        <begin position="1"/>
        <end position="97"/>
    </location>
</feature>
<proteinExistence type="inferred from homology"/>
<feature type="compositionally biased region" description="Basic residues" evidence="5">
    <location>
        <begin position="28"/>
        <end position="37"/>
    </location>
</feature>
<reference evidence="8 9" key="1">
    <citation type="journal article" date="2020" name="ISME J.">
        <title>Uncovering the hidden diversity of litter-decomposition mechanisms in mushroom-forming fungi.</title>
        <authorList>
            <person name="Floudas D."/>
            <person name="Bentzer J."/>
            <person name="Ahren D."/>
            <person name="Johansson T."/>
            <person name="Persson P."/>
            <person name="Tunlid A."/>
        </authorList>
    </citation>
    <scope>NUCLEOTIDE SEQUENCE [LARGE SCALE GENOMIC DNA]</scope>
    <source>
        <strain evidence="8 9">CBS 146.42</strain>
    </source>
</reference>
<keyword evidence="9" id="KW-1185">Reference proteome</keyword>
<feature type="compositionally biased region" description="Low complexity" evidence="5">
    <location>
        <begin position="51"/>
        <end position="60"/>
    </location>
</feature>
<gene>
    <name evidence="8" type="ORF">D9756_001196</name>
</gene>
<evidence type="ECO:0000313" key="8">
    <source>
        <dbReference type="EMBL" id="KAF5358558.1"/>
    </source>
</evidence>
<dbReference type="Pfam" id="PF22600">
    <property type="entry name" value="MTPAP-like_central"/>
    <property type="match status" value="1"/>
</dbReference>
<evidence type="ECO:0000256" key="5">
    <source>
        <dbReference type="SAM" id="MobiDB-lite"/>
    </source>
</evidence>
<evidence type="ECO:0000259" key="7">
    <source>
        <dbReference type="Pfam" id="PF22600"/>
    </source>
</evidence>
<organism evidence="8 9">
    <name type="scientific">Leucocoprinus leucothites</name>
    <dbReference type="NCBI Taxonomy" id="201217"/>
    <lineage>
        <taxon>Eukaryota</taxon>
        <taxon>Fungi</taxon>
        <taxon>Dikarya</taxon>
        <taxon>Basidiomycota</taxon>
        <taxon>Agaricomycotina</taxon>
        <taxon>Agaricomycetes</taxon>
        <taxon>Agaricomycetidae</taxon>
        <taxon>Agaricales</taxon>
        <taxon>Agaricineae</taxon>
        <taxon>Agaricaceae</taxon>
        <taxon>Leucocoprinus</taxon>
    </lineage>
</organism>
<feature type="compositionally biased region" description="Acidic residues" evidence="5">
    <location>
        <begin position="656"/>
        <end position="672"/>
    </location>
</feature>
<dbReference type="Proteomes" id="UP000559027">
    <property type="component" value="Unassembled WGS sequence"/>
</dbReference>
<dbReference type="Gene3D" id="1.10.1410.10">
    <property type="match status" value="1"/>
</dbReference>
<dbReference type="EC" id="2.7.7.19" evidence="2"/>
<feature type="region of interest" description="Disordered" evidence="5">
    <location>
        <begin position="573"/>
        <end position="695"/>
    </location>
</feature>